<reference evidence="1 2" key="1">
    <citation type="submission" date="2016-10" db="EMBL/GenBank/DDBJ databases">
        <authorList>
            <person name="de Groot N.N."/>
        </authorList>
    </citation>
    <scope>NUCLEOTIDE SEQUENCE [LARGE SCALE GENOMIC DNA]</scope>
    <source>
        <strain evidence="1 2">DSM 44778</strain>
    </source>
</reference>
<proteinExistence type="predicted"/>
<keyword evidence="2" id="KW-1185">Reference proteome</keyword>
<evidence type="ECO:0000313" key="2">
    <source>
        <dbReference type="Proteomes" id="UP000199545"/>
    </source>
</evidence>
<dbReference type="EMBL" id="FORR01000003">
    <property type="protein sequence ID" value="SFI99891.1"/>
    <property type="molecule type" value="Genomic_DNA"/>
</dbReference>
<protein>
    <submittedName>
        <fullName evidence="1">Uncharacterized protein</fullName>
    </submittedName>
</protein>
<dbReference type="AlphaFoldDB" id="A0A1I3MSH6"/>
<dbReference type="OrthoDB" id="2989126at2"/>
<dbReference type="Proteomes" id="UP000199545">
    <property type="component" value="Unassembled WGS sequence"/>
</dbReference>
<accession>A0A1I3MSH6</accession>
<organism evidence="1 2">
    <name type="scientific">Thermoflavimicrobium dichotomicum</name>
    <dbReference type="NCBI Taxonomy" id="46223"/>
    <lineage>
        <taxon>Bacteria</taxon>
        <taxon>Bacillati</taxon>
        <taxon>Bacillota</taxon>
        <taxon>Bacilli</taxon>
        <taxon>Bacillales</taxon>
        <taxon>Thermoactinomycetaceae</taxon>
        <taxon>Thermoflavimicrobium</taxon>
    </lineage>
</organism>
<gene>
    <name evidence="1" type="ORF">SAMN05421852_103182</name>
</gene>
<evidence type="ECO:0000313" key="1">
    <source>
        <dbReference type="EMBL" id="SFI99891.1"/>
    </source>
</evidence>
<dbReference type="RefSeq" id="WP_093228552.1">
    <property type="nucleotide sequence ID" value="NZ_FORR01000003.1"/>
</dbReference>
<sequence>MRVFSHGCNINFSESTREMFAPDLNKIIQQYIKDSDSVLFGMIHLEEEALYVFGRAQQVVIDEPNNRFAVTYMQMEKPLTENIELPFENLEISHEAIFDVIDEQKGQVQYRVIYVSFWDEGEKKERTYFFADEHLVSNPLECVAAFWEQVTDVGRDVDFNMTGCTAHDRRSHLKP</sequence>
<name>A0A1I3MSH6_9BACL</name>